<comment type="caution">
    <text evidence="2">The sequence shown here is derived from an EMBL/GenBank/DDBJ whole genome shotgun (WGS) entry which is preliminary data.</text>
</comment>
<dbReference type="EMBL" id="JAPWIE010000007">
    <property type="protein sequence ID" value="MCZ4552845.1"/>
    <property type="molecule type" value="Genomic_DNA"/>
</dbReference>
<dbReference type="InterPro" id="IPR051312">
    <property type="entry name" value="Diverse_Substr_Oxidored"/>
</dbReference>
<evidence type="ECO:0000259" key="1">
    <source>
        <dbReference type="PROSITE" id="PS51387"/>
    </source>
</evidence>
<evidence type="ECO:0000313" key="3">
    <source>
        <dbReference type="Proteomes" id="UP001067235"/>
    </source>
</evidence>
<dbReference type="PANTHER" id="PTHR42659">
    <property type="entry name" value="XANTHINE DEHYDROGENASE SUBUNIT C-RELATED"/>
    <property type="match status" value="1"/>
</dbReference>
<evidence type="ECO:0000313" key="2">
    <source>
        <dbReference type="EMBL" id="MCZ4552845.1"/>
    </source>
</evidence>
<dbReference type="InterPro" id="IPR036318">
    <property type="entry name" value="FAD-bd_PCMH-like_sf"/>
</dbReference>
<dbReference type="Gene3D" id="3.30.465.10">
    <property type="match status" value="1"/>
</dbReference>
<dbReference type="PANTHER" id="PTHR42659:SF9">
    <property type="entry name" value="XANTHINE DEHYDROGENASE FAD-BINDING SUBUNIT XDHB-RELATED"/>
    <property type="match status" value="1"/>
</dbReference>
<organism evidence="2 3">
    <name type="scientific">Gordonia rubripertincta</name>
    <name type="common">Rhodococcus corallinus</name>
    <dbReference type="NCBI Taxonomy" id="36822"/>
    <lineage>
        <taxon>Bacteria</taxon>
        <taxon>Bacillati</taxon>
        <taxon>Actinomycetota</taxon>
        <taxon>Actinomycetes</taxon>
        <taxon>Mycobacteriales</taxon>
        <taxon>Gordoniaceae</taxon>
        <taxon>Gordonia</taxon>
    </lineage>
</organism>
<protein>
    <submittedName>
        <fullName evidence="2">FAD binding domain-containing protein</fullName>
    </submittedName>
</protein>
<accession>A0ABT4N0P9</accession>
<gene>
    <name evidence="2" type="ORF">O4213_22845</name>
</gene>
<proteinExistence type="predicted"/>
<dbReference type="PROSITE" id="PS51387">
    <property type="entry name" value="FAD_PCMH"/>
    <property type="match status" value="1"/>
</dbReference>
<feature type="domain" description="FAD-binding PCMH-type" evidence="1">
    <location>
        <begin position="1"/>
        <end position="174"/>
    </location>
</feature>
<name>A0ABT4N0P9_GORRU</name>
<keyword evidence="3" id="KW-1185">Reference proteome</keyword>
<dbReference type="SUPFAM" id="SSF56176">
    <property type="entry name" value="FAD-binding/transporter-associated domain-like"/>
    <property type="match status" value="1"/>
</dbReference>
<dbReference type="Pfam" id="PF00941">
    <property type="entry name" value="FAD_binding_5"/>
    <property type="match status" value="1"/>
</dbReference>
<dbReference type="Proteomes" id="UP001067235">
    <property type="component" value="Unassembled WGS sequence"/>
</dbReference>
<dbReference type="InterPro" id="IPR016166">
    <property type="entry name" value="FAD-bd_PCMH"/>
</dbReference>
<dbReference type="RefSeq" id="WP_301573458.1">
    <property type="nucleotide sequence ID" value="NZ_JAPWIE010000007.1"/>
</dbReference>
<reference evidence="2" key="1">
    <citation type="submission" date="2022-12" db="EMBL/GenBank/DDBJ databases">
        <authorList>
            <person name="Krivoruchko A.V."/>
            <person name="Elkin A."/>
        </authorList>
    </citation>
    <scope>NUCLEOTIDE SEQUENCE</scope>
    <source>
        <strain evidence="2">IEGM 1388</strain>
    </source>
</reference>
<sequence length="274" mass="29186">MDLHTIDSVSMPRTRADLADLCATDGLMAGGTWLMSEPQLHLRRIVDLSGMNWPDLTMTDAGLDIAATCSISSLVTATYPADWVATTVFRQAAQALLASFKIWQNATVGGNICLGFPAGAMISMASALDAELLIWRADGTDLRCSTTDFVTGIAHTILRPCDVLRSIRLPATALRQPTILRKTAMSPLGRSGAVVIGRAAPAGIVVSVTAATDVPYVIATDSTEPTQVLEQVYAAIPTDAYYSDPHGEAGWRRQVTGVLTRAVVVELSEPRMNA</sequence>
<dbReference type="InterPro" id="IPR002346">
    <property type="entry name" value="Mopterin_DH_FAD-bd"/>
</dbReference>
<dbReference type="InterPro" id="IPR016169">
    <property type="entry name" value="FAD-bd_PCMH_sub2"/>
</dbReference>